<reference evidence="10" key="1">
    <citation type="submission" date="2018-05" db="EMBL/GenBank/DDBJ databases">
        <authorList>
            <person name="Lanie J.A."/>
            <person name="Ng W.-L."/>
            <person name="Kazmierczak K.M."/>
            <person name="Andrzejewski T.M."/>
            <person name="Davidsen T.M."/>
            <person name="Wayne K.J."/>
            <person name="Tettelin H."/>
            <person name="Glass J.I."/>
            <person name="Rusch D."/>
            <person name="Podicherti R."/>
            <person name="Tsui H.-C.T."/>
            <person name="Winkler M.E."/>
        </authorList>
    </citation>
    <scope>NUCLEOTIDE SEQUENCE</scope>
</reference>
<feature type="non-terminal residue" evidence="10">
    <location>
        <position position="435"/>
    </location>
</feature>
<protein>
    <recommendedName>
        <fullName evidence="9">TonB-dependent receptor-like beta-barrel domain-containing protein</fullName>
    </recommendedName>
</protein>
<dbReference type="PANTHER" id="PTHR30069:SF29">
    <property type="entry name" value="HEMOGLOBIN AND HEMOGLOBIN-HAPTOGLOBIN-BINDING PROTEIN 1-RELATED"/>
    <property type="match status" value="1"/>
</dbReference>
<gene>
    <name evidence="10" type="ORF">METZ01_LOCUS266775</name>
</gene>
<dbReference type="GO" id="GO:0009279">
    <property type="term" value="C:cell outer membrane"/>
    <property type="evidence" value="ECO:0007669"/>
    <property type="project" value="UniProtKB-SubCell"/>
</dbReference>
<evidence type="ECO:0000256" key="7">
    <source>
        <dbReference type="ARBA" id="ARBA00023170"/>
    </source>
</evidence>
<keyword evidence="2" id="KW-0813">Transport</keyword>
<dbReference type="InterPro" id="IPR039426">
    <property type="entry name" value="TonB-dep_rcpt-like"/>
</dbReference>
<evidence type="ECO:0000259" key="9">
    <source>
        <dbReference type="Pfam" id="PF00593"/>
    </source>
</evidence>
<comment type="subcellular location">
    <subcellularLocation>
        <location evidence="1">Cell outer membrane</location>
        <topology evidence="1">Multi-pass membrane protein</topology>
    </subcellularLocation>
</comment>
<accession>A0A382JTM5</accession>
<dbReference type="SUPFAM" id="SSF56935">
    <property type="entry name" value="Porins"/>
    <property type="match status" value="1"/>
</dbReference>
<evidence type="ECO:0000256" key="1">
    <source>
        <dbReference type="ARBA" id="ARBA00004571"/>
    </source>
</evidence>
<dbReference type="EMBL" id="UINC01075590">
    <property type="protein sequence ID" value="SVC13921.1"/>
    <property type="molecule type" value="Genomic_DNA"/>
</dbReference>
<evidence type="ECO:0000256" key="8">
    <source>
        <dbReference type="ARBA" id="ARBA00023237"/>
    </source>
</evidence>
<evidence type="ECO:0000256" key="2">
    <source>
        <dbReference type="ARBA" id="ARBA00022448"/>
    </source>
</evidence>
<feature type="domain" description="TonB-dependent receptor-like beta-barrel" evidence="9">
    <location>
        <begin position="8"/>
        <end position="399"/>
    </location>
</feature>
<organism evidence="10">
    <name type="scientific">marine metagenome</name>
    <dbReference type="NCBI Taxonomy" id="408172"/>
    <lineage>
        <taxon>unclassified sequences</taxon>
        <taxon>metagenomes</taxon>
        <taxon>ecological metagenomes</taxon>
    </lineage>
</organism>
<sequence length="435" mass="50657">YDLASDNSRIDLDWTYHTKSHHKIKAGFEHTTTDIQVLDIDEPWSGTSGFGANYDSYSARTYFGAFFLQDRIIFEGMTLNLGVRTDYWIPGKYVEDAIADSNSVIITDKARDKFIAETFSFPGFGDNYRMKARLSPRFGISHPVTENDVLYFYYGHFSQLPTFQYVYAKINSKAQSTYQVFGNPNLNPKTTVQYELGIKHRFSEDQVLEMKAYWKDMFDYETSQTIRPSNPKYSHLTFNMYFNADYARARGIEIILKSRLFSNWYADLNFNYSIVTGKSSSPLDNLLVQAGQLSEKPLGEGYMSWDRPFHYFTNLSYTNPKNWGLSMRLEYESGRRYTRSIIDTLITVNDQQYYEGPREDDKPYYYLSDVATRNIDLKFYKTLELKHFGIKLYLEAENLLDERTPRRINPYTGRGYGPGEIIGYHLANSPDPNLD</sequence>
<evidence type="ECO:0000256" key="3">
    <source>
        <dbReference type="ARBA" id="ARBA00022692"/>
    </source>
</evidence>
<keyword evidence="5" id="KW-0798">TonB box</keyword>
<dbReference type="GO" id="GO:0015344">
    <property type="term" value="F:siderophore uptake transmembrane transporter activity"/>
    <property type="evidence" value="ECO:0007669"/>
    <property type="project" value="TreeGrafter"/>
</dbReference>
<feature type="non-terminal residue" evidence="10">
    <location>
        <position position="1"/>
    </location>
</feature>
<name>A0A382JTM5_9ZZZZ</name>
<dbReference type="Gene3D" id="2.40.170.20">
    <property type="entry name" value="TonB-dependent receptor, beta-barrel domain"/>
    <property type="match status" value="1"/>
</dbReference>
<proteinExistence type="predicted"/>
<evidence type="ECO:0000256" key="5">
    <source>
        <dbReference type="ARBA" id="ARBA00023077"/>
    </source>
</evidence>
<evidence type="ECO:0000256" key="6">
    <source>
        <dbReference type="ARBA" id="ARBA00023136"/>
    </source>
</evidence>
<keyword evidence="4" id="KW-0732">Signal</keyword>
<keyword evidence="6" id="KW-0472">Membrane</keyword>
<dbReference type="Pfam" id="PF00593">
    <property type="entry name" value="TonB_dep_Rec_b-barrel"/>
    <property type="match status" value="1"/>
</dbReference>
<dbReference type="InterPro" id="IPR000531">
    <property type="entry name" value="Beta-barrel_TonB"/>
</dbReference>
<evidence type="ECO:0000256" key="4">
    <source>
        <dbReference type="ARBA" id="ARBA00022729"/>
    </source>
</evidence>
<keyword evidence="7" id="KW-0675">Receptor</keyword>
<dbReference type="InterPro" id="IPR036942">
    <property type="entry name" value="Beta-barrel_TonB_sf"/>
</dbReference>
<dbReference type="PANTHER" id="PTHR30069">
    <property type="entry name" value="TONB-DEPENDENT OUTER MEMBRANE RECEPTOR"/>
    <property type="match status" value="1"/>
</dbReference>
<keyword evidence="3" id="KW-0812">Transmembrane</keyword>
<keyword evidence="8" id="KW-0998">Cell outer membrane</keyword>
<dbReference type="GO" id="GO:0044718">
    <property type="term" value="P:siderophore transmembrane transport"/>
    <property type="evidence" value="ECO:0007669"/>
    <property type="project" value="TreeGrafter"/>
</dbReference>
<evidence type="ECO:0000313" key="10">
    <source>
        <dbReference type="EMBL" id="SVC13921.1"/>
    </source>
</evidence>
<dbReference type="AlphaFoldDB" id="A0A382JTM5"/>